<keyword evidence="5" id="KW-1003">Cell membrane</keyword>
<feature type="transmembrane region" description="Helical" evidence="19">
    <location>
        <begin position="856"/>
        <end position="877"/>
    </location>
</feature>
<keyword evidence="14" id="KW-0739">Sodium transport</keyword>
<dbReference type="GO" id="GO:0005412">
    <property type="term" value="F:D-glucose:sodium symporter activity"/>
    <property type="evidence" value="ECO:0007669"/>
    <property type="project" value="TreeGrafter"/>
</dbReference>
<evidence type="ECO:0000256" key="7">
    <source>
        <dbReference type="ARBA" id="ARBA00022692"/>
    </source>
</evidence>
<dbReference type="Proteomes" id="UP000014500">
    <property type="component" value="Unassembled WGS sequence"/>
</dbReference>
<dbReference type="EMBL" id="JH432192">
    <property type="status" value="NOT_ANNOTATED_CDS"/>
    <property type="molecule type" value="Genomic_DNA"/>
</dbReference>
<evidence type="ECO:0000256" key="9">
    <source>
        <dbReference type="ARBA" id="ARBA00022989"/>
    </source>
</evidence>
<evidence type="ECO:0000256" key="17">
    <source>
        <dbReference type="ARBA" id="ARBA00078598"/>
    </source>
</evidence>
<keyword evidence="11" id="KW-0406">Ion transport</keyword>
<feature type="transmembrane region" description="Helical" evidence="19">
    <location>
        <begin position="485"/>
        <end position="507"/>
    </location>
</feature>
<feature type="transmembrane region" description="Helical" evidence="19">
    <location>
        <begin position="1037"/>
        <end position="1059"/>
    </location>
</feature>
<dbReference type="NCBIfam" id="TIGR00813">
    <property type="entry name" value="sss"/>
    <property type="match status" value="2"/>
</dbReference>
<keyword evidence="12 19" id="KW-0472">Membrane</keyword>
<keyword evidence="4" id="KW-0813">Transport</keyword>
<feature type="transmembrane region" description="Helical" evidence="19">
    <location>
        <begin position="423"/>
        <end position="444"/>
    </location>
</feature>
<dbReference type="PhylomeDB" id="T1JG24"/>
<comment type="similarity">
    <text evidence="3">Belongs to the sodium:solute symporter (SSF) (TC 2.A.21) family.</text>
</comment>
<dbReference type="Gene3D" id="1.20.1730.10">
    <property type="entry name" value="Sodium/glucose cotransporter"/>
    <property type="match status" value="2"/>
</dbReference>
<reference evidence="21" key="1">
    <citation type="submission" date="2011-05" db="EMBL/GenBank/DDBJ databases">
        <authorList>
            <person name="Richards S.R."/>
            <person name="Qu J."/>
            <person name="Jiang H."/>
            <person name="Jhangiani S.N."/>
            <person name="Agravi P."/>
            <person name="Goodspeed R."/>
            <person name="Gross S."/>
            <person name="Mandapat C."/>
            <person name="Jackson L."/>
            <person name="Mathew T."/>
            <person name="Pu L."/>
            <person name="Thornton R."/>
            <person name="Saada N."/>
            <person name="Wilczek-Boney K.B."/>
            <person name="Lee S."/>
            <person name="Kovar C."/>
            <person name="Wu Y."/>
            <person name="Scherer S.E."/>
            <person name="Worley K.C."/>
            <person name="Muzny D.M."/>
            <person name="Gibbs R."/>
        </authorList>
    </citation>
    <scope>NUCLEOTIDE SEQUENCE</scope>
    <source>
        <strain evidence="21">Brora</strain>
    </source>
</reference>
<evidence type="ECO:0000256" key="1">
    <source>
        <dbReference type="ARBA" id="ARBA00004424"/>
    </source>
</evidence>
<keyword evidence="9 19" id="KW-1133">Transmembrane helix</keyword>
<evidence type="ECO:0000256" key="14">
    <source>
        <dbReference type="ARBA" id="ARBA00023201"/>
    </source>
</evidence>
<sequence>MSAPSGWKTCCFGFLPHSSKKMADFNREVLDYGDVIAIVVYFLLVLVTGLYAMCKATRSTVGGYFLAGRFMTWLPVGASLFASNIGSEHFIGLAGSGAASGIAVGAFEFNSLFLLQLLGWVFLPVYMASRVSTLPEYMSKRFGGQRIRVFLAVLSLLLYIFTKISVNMYAGALFIKETLGWNLYLSIILLLTLTAVCTITGGLTAVMYTDTLQFFFMIIGGSVLMIRAFIEVGGFSELKSRYMEAIPNKTIPNSTCGHPRSDAWLMLRDPINSDMPWPGFILGQTPASVWYWCADQMMVQRVLAAKTLSHAQGATLFTGYMKILPIFMMVLPGMISRVLYPDVIACVLPEECKKYCDNPMGCSNLAYPLLVINLLPSGLRGVMMSVMLAALMSDLTSIFNSSSTLFTIDIYKYVRQRAGTNELLLVGKLFVGLMVVISIVWIPIIIEMQGGQLYLYIQSIAAYLAPPIAAVYLMAIFWKRTNEKGAFWGIIIGFIVGVARMIMDFVFKEPVCGEEETRPLILIRVHYMYFATILFWQTIILTGVISYFTKPLEDAFIIRTTFWTRFNKENREDDRHLDLTFIAVPEIEMKKIETTFVDFQPTKFDKKSVDQNTGDQHQDLSMPWWKSLWRWICGVTSVEAQAQEALTFSNRLAAIASLEQEPRTKLFLNINLVITLIVGICLYVIFSVPGFVAMFRTNRGTLNGYFLAGRYMTWLPVGASLFASNIGSEHFIGLAGAGAASGIAVGAFEMNAGIVLQVLGWVYLPVYIASKVSTLPEYMSKRFGGQRIRVFLSVLSLMLYIFTKVSVNLYAGSLFIRQILNWDIYLCILLLLSLTALSTITGGLAAVIYTETLQCCIMICGGLILMIKGFSEVGGFAELMIKYTQSVPNMTLSNNTCGQPLPDAWEMLRSPTSKDLPWPGFWFGQTTAIFLITYQMMVQRALASKSLSHAQGGTLFVGYLKFLPLFMMVIPGMISRVLYPDIVACAVPEECLKYCGSRESCSNLAYPLLILRLLPSGCDGPKSETTYYSATRWRRQFGLLVAVMLAALMSDLTSVFNSASTLVTMDVWRRIRNSAQTKELLLVGKFTVLAMAGLSIAWVPIILSMQGGQLFAYVQAVSSYLSPPIAAVYLMAVLWRRFNEQGAFWGLIIGFIVGVIRMGLDFYYGTPACGEVDVRPPIIAQVHYMYFALILFWCTVLTGIIVSFCTKPSADHMLIRTLFWTRFDVSERPDEKASENIKIHSNSDIIILNTIDTSKSSEILVCHEDEVIIPKWKKLFFWICGYSPSDTKQNENDESMNAHLEKLSSLKQKFSAKVVLAINLVVIVVLTIGLNAFFTYGTRHILKNLV</sequence>
<evidence type="ECO:0000256" key="15">
    <source>
        <dbReference type="ARBA" id="ARBA00063782"/>
    </source>
</evidence>
<keyword evidence="21" id="KW-1185">Reference proteome</keyword>
<keyword evidence="7 19" id="KW-0812">Transmembrane</keyword>
<feature type="transmembrane region" description="Helical" evidence="19">
    <location>
        <begin position="1142"/>
        <end position="1164"/>
    </location>
</feature>
<proteinExistence type="inferred from homology"/>
<feature type="transmembrane region" description="Helical" evidence="19">
    <location>
        <begin position="1110"/>
        <end position="1135"/>
    </location>
</feature>
<feature type="transmembrane region" description="Helical" evidence="19">
    <location>
        <begin position="1314"/>
        <end position="1336"/>
    </location>
</feature>
<dbReference type="InterPro" id="IPR038377">
    <property type="entry name" value="Na/Glc_symporter_sf"/>
</dbReference>
<accession>T1JG24</accession>
<dbReference type="PANTHER" id="PTHR11819:SF150">
    <property type="entry name" value="SODIUM_MYO-INOSITOL COTRANSPORTER"/>
    <property type="match status" value="1"/>
</dbReference>
<dbReference type="PROSITE" id="PS50283">
    <property type="entry name" value="NA_SOLUT_SYMP_3"/>
    <property type="match status" value="2"/>
</dbReference>
<evidence type="ECO:0000256" key="2">
    <source>
        <dbReference type="ARBA" id="ARBA00004554"/>
    </source>
</evidence>
<feature type="transmembrane region" description="Helical" evidence="19">
    <location>
        <begin position="527"/>
        <end position="549"/>
    </location>
</feature>
<evidence type="ECO:0000256" key="18">
    <source>
        <dbReference type="ARBA" id="ARBA00083967"/>
    </source>
</evidence>
<feature type="transmembrane region" description="Helical" evidence="19">
    <location>
        <begin position="1184"/>
        <end position="1206"/>
    </location>
</feature>
<feature type="transmembrane region" description="Helical" evidence="19">
    <location>
        <begin position="275"/>
        <end position="293"/>
    </location>
</feature>
<feature type="transmembrane region" description="Helical" evidence="19">
    <location>
        <begin position="731"/>
        <end position="748"/>
    </location>
</feature>
<keyword evidence="8" id="KW-0769">Symport</keyword>
<dbReference type="EnsemblMetazoa" id="SMAR012791-RA">
    <property type="protein sequence ID" value="SMAR012791-PA"/>
    <property type="gene ID" value="SMAR012791"/>
</dbReference>
<feature type="transmembrane region" description="Helical" evidence="19">
    <location>
        <begin position="955"/>
        <end position="974"/>
    </location>
</feature>
<feature type="transmembrane region" description="Helical" evidence="19">
    <location>
        <begin position="666"/>
        <end position="685"/>
    </location>
</feature>
<name>T1JG24_STRMM</name>
<feature type="transmembrane region" description="Helical" evidence="19">
    <location>
        <begin position="822"/>
        <end position="849"/>
    </location>
</feature>
<evidence type="ECO:0000256" key="13">
    <source>
        <dbReference type="ARBA" id="ARBA00023180"/>
    </source>
</evidence>
<dbReference type="InterPro" id="IPR018212">
    <property type="entry name" value="Na/solute_symporter_CS"/>
</dbReference>
<comment type="subcellular location">
    <subcellularLocation>
        <location evidence="1">Apical cell membrane</location>
        <topology evidence="1">Multi-pass membrane protein</topology>
    </subcellularLocation>
    <subcellularLocation>
        <location evidence="2">Basolateral cell membrane</location>
        <topology evidence="2">Multi-pass membrane protein</topology>
    </subcellularLocation>
</comment>
<feature type="transmembrane region" description="Helical" evidence="19">
    <location>
        <begin position="705"/>
        <end position="724"/>
    </location>
</feature>
<dbReference type="FunFam" id="1.20.1730.10:FF:000013">
    <property type="entry name" value="sodium/myo-inositol cotransporter isoform X1"/>
    <property type="match status" value="1"/>
</dbReference>
<evidence type="ECO:0000256" key="4">
    <source>
        <dbReference type="ARBA" id="ARBA00022448"/>
    </source>
</evidence>
<feature type="transmembrane region" description="Helical" evidence="19">
    <location>
        <begin position="35"/>
        <end position="54"/>
    </location>
</feature>
<dbReference type="OMA" id="SWIEHIC"/>
<feature type="transmembrane region" description="Helical" evidence="19">
    <location>
        <begin position="456"/>
        <end position="478"/>
    </location>
</feature>
<feature type="transmembrane region" description="Helical" evidence="19">
    <location>
        <begin position="1080"/>
        <end position="1104"/>
    </location>
</feature>
<evidence type="ECO:0000256" key="19">
    <source>
        <dbReference type="SAM" id="Phobius"/>
    </source>
</evidence>
<dbReference type="HOGENOM" id="CLU_258023_0_0_1"/>
<evidence type="ECO:0000256" key="11">
    <source>
        <dbReference type="ARBA" id="ARBA00023065"/>
    </source>
</evidence>
<evidence type="ECO:0000256" key="3">
    <source>
        <dbReference type="ARBA" id="ARBA00006434"/>
    </source>
</evidence>
<dbReference type="Pfam" id="PF00474">
    <property type="entry name" value="SSF"/>
    <property type="match status" value="2"/>
</dbReference>
<keyword evidence="6" id="KW-0597">Phosphoprotein</keyword>
<comment type="subunit">
    <text evidence="15">Interacts with KCNQ2 (via the pore module). Interacts with KCNQ1; this interaction is direct. Forms coregulatory complexes with ion channels KCNQ2-KCNQ3 and KCNQ1-KCNE2.</text>
</comment>
<reference evidence="20" key="2">
    <citation type="submission" date="2015-02" db="UniProtKB">
        <authorList>
            <consortium name="EnsemblMetazoa"/>
        </authorList>
    </citation>
    <scope>IDENTIFICATION</scope>
</reference>
<feature type="transmembrane region" description="Helical" evidence="19">
    <location>
        <begin position="314"/>
        <end position="335"/>
    </location>
</feature>
<keyword evidence="13" id="KW-0325">Glycoprotein</keyword>
<evidence type="ECO:0000313" key="21">
    <source>
        <dbReference type="Proteomes" id="UP000014500"/>
    </source>
</evidence>
<evidence type="ECO:0000256" key="8">
    <source>
        <dbReference type="ARBA" id="ARBA00022847"/>
    </source>
</evidence>
<keyword evidence="10" id="KW-0915">Sodium</keyword>
<dbReference type="GO" id="GO:0015798">
    <property type="term" value="P:myo-inositol transport"/>
    <property type="evidence" value="ECO:0007669"/>
    <property type="project" value="UniProtKB-ARBA"/>
</dbReference>
<evidence type="ECO:0000256" key="10">
    <source>
        <dbReference type="ARBA" id="ARBA00023053"/>
    </source>
</evidence>
<dbReference type="InterPro" id="IPR001734">
    <property type="entry name" value="Na/solute_symporter"/>
</dbReference>
<feature type="transmembrane region" description="Helical" evidence="19">
    <location>
        <begin position="149"/>
        <end position="175"/>
    </location>
</feature>
<feature type="transmembrane region" description="Helical" evidence="19">
    <location>
        <begin position="790"/>
        <end position="816"/>
    </location>
</feature>
<feature type="transmembrane region" description="Helical" evidence="19">
    <location>
        <begin position="916"/>
        <end position="934"/>
    </location>
</feature>
<evidence type="ECO:0000256" key="16">
    <source>
        <dbReference type="ARBA" id="ARBA00074169"/>
    </source>
</evidence>
<evidence type="ECO:0000256" key="5">
    <source>
        <dbReference type="ARBA" id="ARBA00022475"/>
    </source>
</evidence>
<evidence type="ECO:0000313" key="20">
    <source>
        <dbReference type="EnsemblMetazoa" id="SMAR012791-PA"/>
    </source>
</evidence>
<organism evidence="20 21">
    <name type="scientific">Strigamia maritima</name>
    <name type="common">European centipede</name>
    <name type="synonym">Geophilus maritimus</name>
    <dbReference type="NCBI Taxonomy" id="126957"/>
    <lineage>
        <taxon>Eukaryota</taxon>
        <taxon>Metazoa</taxon>
        <taxon>Ecdysozoa</taxon>
        <taxon>Arthropoda</taxon>
        <taxon>Myriapoda</taxon>
        <taxon>Chilopoda</taxon>
        <taxon>Pleurostigmophora</taxon>
        <taxon>Geophilomorpha</taxon>
        <taxon>Linotaeniidae</taxon>
        <taxon>Strigamia</taxon>
    </lineage>
</organism>
<feature type="transmembrane region" description="Helical" evidence="19">
    <location>
        <begin position="102"/>
        <end position="128"/>
    </location>
</feature>
<dbReference type="GO" id="GO:0016324">
    <property type="term" value="C:apical plasma membrane"/>
    <property type="evidence" value="ECO:0007669"/>
    <property type="project" value="UniProtKB-SubCell"/>
</dbReference>
<dbReference type="eggNOG" id="KOG2349">
    <property type="taxonomic scope" value="Eukaryota"/>
</dbReference>
<feature type="transmembrane region" description="Helical" evidence="19">
    <location>
        <begin position="61"/>
        <end position="82"/>
    </location>
</feature>
<evidence type="ECO:0000256" key="12">
    <source>
        <dbReference type="ARBA" id="ARBA00023136"/>
    </source>
</evidence>
<protein>
    <recommendedName>
        <fullName evidence="16">Sodium/myo-inositol cotransporter</fullName>
    </recommendedName>
    <alternativeName>
        <fullName evidence="18">Sodium/myo-inositol transporter 1</fullName>
    </alternativeName>
    <alternativeName>
        <fullName evidence="17">Solute carrier family 5 member 3</fullName>
    </alternativeName>
</protein>
<evidence type="ECO:0000256" key="6">
    <source>
        <dbReference type="ARBA" id="ARBA00022553"/>
    </source>
</evidence>
<dbReference type="GO" id="GO:0016323">
    <property type="term" value="C:basolateral plasma membrane"/>
    <property type="evidence" value="ECO:0007669"/>
    <property type="project" value="UniProtKB-SubCell"/>
</dbReference>
<feature type="transmembrane region" description="Helical" evidence="19">
    <location>
        <begin position="754"/>
        <end position="770"/>
    </location>
</feature>
<dbReference type="STRING" id="126957.T1JG24"/>
<dbReference type="PROSITE" id="PS00457">
    <property type="entry name" value="NA_SOLUT_SYMP_2"/>
    <property type="match status" value="2"/>
</dbReference>
<feature type="transmembrane region" description="Helical" evidence="19">
    <location>
        <begin position="212"/>
        <end position="230"/>
    </location>
</feature>
<feature type="transmembrane region" description="Helical" evidence="19">
    <location>
        <begin position="386"/>
        <end position="411"/>
    </location>
</feature>
<dbReference type="PANTHER" id="PTHR11819">
    <property type="entry name" value="SOLUTE CARRIER FAMILY 5"/>
    <property type="match status" value="1"/>
</dbReference>
<feature type="transmembrane region" description="Helical" evidence="19">
    <location>
        <begin position="181"/>
        <end position="205"/>
    </location>
</feature>